<dbReference type="ExpressionAtlas" id="A0A1L1SS97">
    <property type="expression patterns" value="baseline and differential"/>
</dbReference>
<dbReference type="ProteomicsDB" id="302446"/>
<dbReference type="Bgee" id="ENSMUSG00000066383">
    <property type="expression patterns" value="Expressed in seminiferous tubule of testis and 13 other cell types or tissues"/>
</dbReference>
<keyword evidence="5" id="KW-1267">Proteomics identification</keyword>
<dbReference type="AGR" id="MGI:1921517"/>
<protein>
    <submittedName>
        <fullName evidence="2">IQ motif containing F1</fullName>
    </submittedName>
</protein>
<dbReference type="VEuPathDB" id="HostDB:ENSMUSG00000066383"/>
<keyword evidence="4" id="KW-1185">Reference proteome</keyword>
<evidence type="ECO:0000313" key="2">
    <source>
        <dbReference type="Ensembl" id="ENSMUSP00000149801.2"/>
    </source>
</evidence>
<proteinExistence type="evidence at protein level"/>
<evidence type="ECO:0000256" key="1">
    <source>
        <dbReference type="SAM" id="MobiDB-lite"/>
    </source>
</evidence>
<reference evidence="2" key="3">
    <citation type="submission" date="2025-08" db="UniProtKB">
        <authorList>
            <consortium name="Ensembl"/>
        </authorList>
    </citation>
    <scope>IDENTIFICATION</scope>
    <source>
        <strain evidence="2">C57BL/6J</strain>
    </source>
</reference>
<dbReference type="Proteomes" id="UP000000589">
    <property type="component" value="Chromosome 9"/>
</dbReference>
<evidence type="ECO:0000313" key="4">
    <source>
        <dbReference type="Proteomes" id="UP000000589"/>
    </source>
</evidence>
<gene>
    <name evidence="2 3" type="primary">Iqcf1</name>
</gene>
<dbReference type="Antibodypedia" id="31058">
    <property type="antibodies" value="114 antibodies from 19 providers"/>
</dbReference>
<name>A0A1L1SS97_MOUSE</name>
<evidence type="ECO:0007829" key="5">
    <source>
        <dbReference type="ProteomicsDB" id="A0A1L1SS97"/>
    </source>
</evidence>
<dbReference type="Ensembl" id="ENSMUST00000215037.2">
    <property type="protein sequence ID" value="ENSMUSP00000149801.2"/>
    <property type="gene ID" value="ENSMUSG00000066383.8"/>
</dbReference>
<reference evidence="2 4" key="1">
    <citation type="journal article" date="2009" name="PLoS Biol.">
        <title>Lineage-specific biology revealed by a finished genome assembly of the mouse.</title>
        <authorList>
            <consortium name="Mouse Genome Sequencing Consortium"/>
            <person name="Church D.M."/>
            <person name="Goodstadt L."/>
            <person name="Hillier L.W."/>
            <person name="Zody M.C."/>
            <person name="Goldstein S."/>
            <person name="She X."/>
            <person name="Bult C.J."/>
            <person name="Agarwala R."/>
            <person name="Cherry J.L."/>
            <person name="DiCuccio M."/>
            <person name="Hlavina W."/>
            <person name="Kapustin Y."/>
            <person name="Meric P."/>
            <person name="Maglott D."/>
            <person name="Birtle Z."/>
            <person name="Marques A.C."/>
            <person name="Graves T."/>
            <person name="Zhou S."/>
            <person name="Teague B."/>
            <person name="Potamousis K."/>
            <person name="Churas C."/>
            <person name="Place M."/>
            <person name="Herschleb J."/>
            <person name="Runnheim R."/>
            <person name="Forrest D."/>
            <person name="Amos-Landgraf J."/>
            <person name="Schwartz D.C."/>
            <person name="Cheng Z."/>
            <person name="Lindblad-Toh K."/>
            <person name="Eichler E.E."/>
            <person name="Ponting C.P."/>
        </authorList>
    </citation>
    <scope>NUCLEOTIDE SEQUENCE [LARGE SCALE GENOMIC DNA]</scope>
    <source>
        <strain evidence="2 4">C57BL/6J</strain>
    </source>
</reference>
<dbReference type="AlphaFoldDB" id="A0A1L1SS97"/>
<sequence length="41" mass="4613">MGEEQQKPEELNAPTDDAPQEKQQPADLSSETEKAKAHRFC</sequence>
<feature type="compositionally biased region" description="Basic and acidic residues" evidence="1">
    <location>
        <begin position="1"/>
        <end position="10"/>
    </location>
</feature>
<feature type="region of interest" description="Disordered" evidence="1">
    <location>
        <begin position="1"/>
        <end position="41"/>
    </location>
</feature>
<organism evidence="2 4">
    <name type="scientific">Mus musculus</name>
    <name type="common">Mouse</name>
    <dbReference type="NCBI Taxonomy" id="10090"/>
    <lineage>
        <taxon>Eukaryota</taxon>
        <taxon>Metazoa</taxon>
        <taxon>Chordata</taxon>
        <taxon>Craniata</taxon>
        <taxon>Vertebrata</taxon>
        <taxon>Euteleostomi</taxon>
        <taxon>Mammalia</taxon>
        <taxon>Eutheria</taxon>
        <taxon>Euarchontoglires</taxon>
        <taxon>Glires</taxon>
        <taxon>Rodentia</taxon>
        <taxon>Myomorpha</taxon>
        <taxon>Muroidea</taxon>
        <taxon>Muridae</taxon>
        <taxon>Murinae</taxon>
        <taxon>Mus</taxon>
        <taxon>Mus</taxon>
    </lineage>
</organism>
<evidence type="ECO:0000313" key="3">
    <source>
        <dbReference type="MGI" id="MGI:1921517"/>
    </source>
</evidence>
<dbReference type="MGI" id="MGI:1921517">
    <property type="gene designation" value="Iqcf1"/>
</dbReference>
<reference evidence="2" key="4">
    <citation type="submission" date="2025-09" db="UniProtKB">
        <authorList>
            <consortium name="Ensembl"/>
        </authorList>
    </citation>
    <scope>IDENTIFICATION</scope>
    <source>
        <strain evidence="2">C57BL/6J</strain>
    </source>
</reference>
<dbReference type="GeneTree" id="ENSGT00390000004641"/>
<reference evidence="2 4" key="2">
    <citation type="journal article" date="2011" name="PLoS Biol.">
        <title>Modernizing reference genome assemblies.</title>
        <authorList>
            <person name="Church D.M."/>
            <person name="Schneider V.A."/>
            <person name="Graves T."/>
            <person name="Auger K."/>
            <person name="Cunningham F."/>
            <person name="Bouk N."/>
            <person name="Chen H.C."/>
            <person name="Agarwala R."/>
            <person name="McLaren W.M."/>
            <person name="Ritchie G.R."/>
            <person name="Albracht D."/>
            <person name="Kremitzki M."/>
            <person name="Rock S."/>
            <person name="Kotkiewicz H."/>
            <person name="Kremitzki C."/>
            <person name="Wollam A."/>
            <person name="Trani L."/>
            <person name="Fulton L."/>
            <person name="Fulton R."/>
            <person name="Matthews L."/>
            <person name="Whitehead S."/>
            <person name="Chow W."/>
            <person name="Torrance J."/>
            <person name="Dunn M."/>
            <person name="Harden G."/>
            <person name="Threadgold G."/>
            <person name="Wood J."/>
            <person name="Collins J."/>
            <person name="Heath P."/>
            <person name="Griffiths G."/>
            <person name="Pelan S."/>
            <person name="Grafham D."/>
            <person name="Eichler E.E."/>
            <person name="Weinstock G."/>
            <person name="Mardis E.R."/>
            <person name="Wilson R.K."/>
            <person name="Howe K."/>
            <person name="Flicek P."/>
            <person name="Hubbard T."/>
        </authorList>
    </citation>
    <scope>NUCLEOTIDE SEQUENCE [LARGE SCALE GENOMIC DNA]</scope>
    <source>
        <strain evidence="2 4">C57BL/6J</strain>
    </source>
</reference>
<accession>A0A1L1SS97</accession>